<feature type="domain" description="Phospholipase A2-like central" evidence="8">
    <location>
        <begin position="40"/>
        <end position="127"/>
    </location>
</feature>
<sequence length="176" mass="20225">MFRTNCVIFVHLIAHACLEGTFATSPNYNNNVGSPAIPTGSSNCGNNSNADGTKSLTFWKCCQEHRQCPDKIENESEKYGYVNNRGYVLFSCECDEAFRTCLESVKKESKGTVGNFYVTSMNPYCFERYTTIEECQSRYIKYATQRKKSFIASLAKNTRNMNFIAFVIWLWHLRYV</sequence>
<feature type="chain" id="PRO_5012009404" description="phospholipase A2" evidence="7">
    <location>
        <begin position="24"/>
        <end position="176"/>
    </location>
</feature>
<keyword evidence="5" id="KW-1015">Disulfide bond</keyword>
<dbReference type="SUPFAM" id="SSF48619">
    <property type="entry name" value="Phospholipase A2, PLA2"/>
    <property type="match status" value="1"/>
</dbReference>
<dbReference type="GO" id="GO:0004623">
    <property type="term" value="F:phospholipase A2 activity"/>
    <property type="evidence" value="ECO:0007669"/>
    <property type="project" value="UniProtKB-EC"/>
</dbReference>
<dbReference type="Pfam" id="PF05826">
    <property type="entry name" value="Phospholip_A2_2"/>
    <property type="match status" value="1"/>
</dbReference>
<dbReference type="InterPro" id="IPR036444">
    <property type="entry name" value="PLipase_A2_dom_sf"/>
</dbReference>
<proteinExistence type="evidence at transcript level"/>
<comment type="cofactor">
    <cofactor evidence="1">
        <name>Ca(2+)</name>
        <dbReference type="ChEBI" id="CHEBI:29108"/>
    </cofactor>
</comment>
<evidence type="ECO:0000259" key="8">
    <source>
        <dbReference type="Pfam" id="PF05826"/>
    </source>
</evidence>
<evidence type="ECO:0000256" key="7">
    <source>
        <dbReference type="SAM" id="SignalP"/>
    </source>
</evidence>
<dbReference type="PANTHER" id="PTHR12253">
    <property type="entry name" value="RH14732P"/>
    <property type="match status" value="1"/>
</dbReference>
<reference evidence="9" key="1">
    <citation type="submission" date="2017-02" db="EMBL/GenBank/DDBJ databases">
        <title>Parasitoid Jewel Wasp Mounts Multi-Pronged Neurochemical Attack to Hijack a Host Brain.</title>
        <authorList>
            <person name="Arvidson R.S."/>
            <person name="Kaiser M."/>
            <person name="Libersat F."/>
            <person name="Adams M.E."/>
        </authorList>
    </citation>
    <scope>NUCLEOTIDE SEQUENCE</scope>
    <source>
        <strain evidence="9">108</strain>
    </source>
</reference>
<dbReference type="InterPro" id="IPR016090">
    <property type="entry name" value="PLA2-like_dom"/>
</dbReference>
<evidence type="ECO:0000256" key="6">
    <source>
        <dbReference type="ARBA" id="ARBA00029903"/>
    </source>
</evidence>
<evidence type="ECO:0000256" key="4">
    <source>
        <dbReference type="ARBA" id="ARBA00023098"/>
    </source>
</evidence>
<dbReference type="GO" id="GO:0016042">
    <property type="term" value="P:lipid catabolic process"/>
    <property type="evidence" value="ECO:0007669"/>
    <property type="project" value="UniProtKB-KW"/>
</dbReference>
<dbReference type="EC" id="3.1.1.4" evidence="2"/>
<dbReference type="EMBL" id="KY563481">
    <property type="protein sequence ID" value="ARK19890.1"/>
    <property type="molecule type" value="mRNA"/>
</dbReference>
<keyword evidence="7" id="KW-0732">Signal</keyword>
<accession>A0A1W6EVZ0</accession>
<dbReference type="Gene3D" id="1.20.90.10">
    <property type="entry name" value="Phospholipase A2 domain"/>
    <property type="match status" value="1"/>
</dbReference>
<dbReference type="GO" id="GO:0050482">
    <property type="term" value="P:arachidonate secretion"/>
    <property type="evidence" value="ECO:0007669"/>
    <property type="project" value="InterPro"/>
</dbReference>
<protein>
    <recommendedName>
        <fullName evidence="2">phospholipase A2</fullName>
        <ecNumber evidence="2">3.1.1.4</ecNumber>
    </recommendedName>
    <alternativeName>
        <fullName evidence="6">Phosphatidylcholine 2-acylhydrolase</fullName>
    </alternativeName>
</protein>
<evidence type="ECO:0000313" key="9">
    <source>
        <dbReference type="EMBL" id="ARK19890.1"/>
    </source>
</evidence>
<name>A0A1W6EVZ0_AMPCP</name>
<keyword evidence="4" id="KW-0443">Lipid metabolism</keyword>
<evidence type="ECO:0000256" key="2">
    <source>
        <dbReference type="ARBA" id="ARBA00013278"/>
    </source>
</evidence>
<evidence type="ECO:0000256" key="5">
    <source>
        <dbReference type="ARBA" id="ARBA00023157"/>
    </source>
</evidence>
<keyword evidence="3" id="KW-0442">Lipid degradation</keyword>
<dbReference type="GO" id="GO:0006644">
    <property type="term" value="P:phospholipid metabolic process"/>
    <property type="evidence" value="ECO:0007669"/>
    <property type="project" value="InterPro"/>
</dbReference>
<feature type="signal peptide" evidence="7">
    <location>
        <begin position="1"/>
        <end position="23"/>
    </location>
</feature>
<organism evidence="9">
    <name type="scientific">Ampulex compressa</name>
    <name type="common">Emerald cockroach wasp</name>
    <dbReference type="NCBI Taxonomy" id="860918"/>
    <lineage>
        <taxon>Eukaryota</taxon>
        <taxon>Metazoa</taxon>
        <taxon>Ecdysozoa</taxon>
        <taxon>Arthropoda</taxon>
        <taxon>Hexapoda</taxon>
        <taxon>Insecta</taxon>
        <taxon>Pterygota</taxon>
        <taxon>Neoptera</taxon>
        <taxon>Endopterygota</taxon>
        <taxon>Hymenoptera</taxon>
        <taxon>Apocrita</taxon>
        <taxon>Aculeata</taxon>
        <taxon>Apoidea</taxon>
        <taxon>Ampulicidae</taxon>
        <taxon>Ampulicini</taxon>
        <taxon>Ampulex</taxon>
    </lineage>
</organism>
<evidence type="ECO:0000256" key="1">
    <source>
        <dbReference type="ARBA" id="ARBA00001913"/>
    </source>
</evidence>
<dbReference type="AlphaFoldDB" id="A0A1W6EVZ0"/>
<evidence type="ECO:0000256" key="3">
    <source>
        <dbReference type="ARBA" id="ARBA00022963"/>
    </source>
</evidence>